<dbReference type="Proteomes" id="UP000663852">
    <property type="component" value="Unassembled WGS sequence"/>
</dbReference>
<gene>
    <name evidence="7" type="ORF">EDS130_LOCUS42345</name>
    <name evidence="6" type="ORF">XAT740_LOCUS34665</name>
</gene>
<dbReference type="GO" id="GO:0016020">
    <property type="term" value="C:membrane"/>
    <property type="evidence" value="ECO:0007669"/>
    <property type="project" value="UniProtKB-SubCell"/>
</dbReference>
<evidence type="ECO:0000256" key="5">
    <source>
        <dbReference type="SAM" id="Phobius"/>
    </source>
</evidence>
<evidence type="ECO:0000313" key="7">
    <source>
        <dbReference type="EMBL" id="CAF1496399.1"/>
    </source>
</evidence>
<evidence type="ECO:0000256" key="2">
    <source>
        <dbReference type="ARBA" id="ARBA00022692"/>
    </source>
</evidence>
<dbReference type="InterPro" id="IPR023352">
    <property type="entry name" value="MAPEG-like_dom_sf"/>
</dbReference>
<feature type="transmembrane region" description="Helical" evidence="5">
    <location>
        <begin position="12"/>
        <end position="35"/>
    </location>
</feature>
<dbReference type="OrthoDB" id="193139at2759"/>
<dbReference type="Gene3D" id="1.20.120.550">
    <property type="entry name" value="Membrane associated eicosanoid/glutathione metabolism-like domain"/>
    <property type="match status" value="1"/>
</dbReference>
<keyword evidence="2 5" id="KW-0812">Transmembrane</keyword>
<feature type="transmembrane region" description="Helical" evidence="5">
    <location>
        <begin position="110"/>
        <end position="130"/>
    </location>
</feature>
<dbReference type="Pfam" id="PF01124">
    <property type="entry name" value="MAPEG"/>
    <property type="match status" value="1"/>
</dbReference>
<comment type="subcellular location">
    <subcellularLocation>
        <location evidence="1">Membrane</location>
    </subcellularLocation>
</comment>
<dbReference type="SUPFAM" id="SSF161084">
    <property type="entry name" value="MAPEG domain-like"/>
    <property type="match status" value="1"/>
</dbReference>
<feature type="transmembrane region" description="Helical" evidence="5">
    <location>
        <begin position="136"/>
        <end position="157"/>
    </location>
</feature>
<evidence type="ECO:0000256" key="3">
    <source>
        <dbReference type="ARBA" id="ARBA00022989"/>
    </source>
</evidence>
<dbReference type="EMBL" id="CAJNOJ010000611">
    <property type="protein sequence ID" value="CAF1496399.1"/>
    <property type="molecule type" value="Genomic_DNA"/>
</dbReference>
<dbReference type="EMBL" id="CAJNOR010003409">
    <property type="protein sequence ID" value="CAF1410854.1"/>
    <property type="molecule type" value="Genomic_DNA"/>
</dbReference>
<protein>
    <submittedName>
        <fullName evidence="6">Uncharacterized protein</fullName>
    </submittedName>
</protein>
<dbReference type="AlphaFoldDB" id="A0A815LNE2"/>
<proteinExistence type="predicted"/>
<sequence length="162" mass="18400">MVSVKTIEASVVFAWFMLMMLLRRIVLLIVAGVSARNRPFPPGRVPEDKILKRTQVHSTNNTADATTFTKDVRVNKTIVNDAENDTYFLILLLATAIFSDTTSYDSTRTIVYSVLYLFFRIVYAIAYILALQPWRTIAYVFGLACTLACNLDLVITLSRRTY</sequence>
<dbReference type="Proteomes" id="UP000663828">
    <property type="component" value="Unassembled WGS sequence"/>
</dbReference>
<keyword evidence="8" id="KW-1185">Reference proteome</keyword>
<keyword evidence="4 5" id="KW-0472">Membrane</keyword>
<dbReference type="InterPro" id="IPR001129">
    <property type="entry name" value="Membr-assoc_MAPEG"/>
</dbReference>
<accession>A0A815LNE2</accession>
<evidence type="ECO:0000313" key="8">
    <source>
        <dbReference type="Proteomes" id="UP000663828"/>
    </source>
</evidence>
<organism evidence="6 8">
    <name type="scientific">Adineta ricciae</name>
    <name type="common">Rotifer</name>
    <dbReference type="NCBI Taxonomy" id="249248"/>
    <lineage>
        <taxon>Eukaryota</taxon>
        <taxon>Metazoa</taxon>
        <taxon>Spiralia</taxon>
        <taxon>Gnathifera</taxon>
        <taxon>Rotifera</taxon>
        <taxon>Eurotatoria</taxon>
        <taxon>Bdelloidea</taxon>
        <taxon>Adinetida</taxon>
        <taxon>Adinetidae</taxon>
        <taxon>Adineta</taxon>
    </lineage>
</organism>
<name>A0A815LNE2_ADIRI</name>
<keyword evidence="3 5" id="KW-1133">Transmembrane helix</keyword>
<comment type="caution">
    <text evidence="6">The sequence shown here is derived from an EMBL/GenBank/DDBJ whole genome shotgun (WGS) entry which is preliminary data.</text>
</comment>
<evidence type="ECO:0000256" key="1">
    <source>
        <dbReference type="ARBA" id="ARBA00004370"/>
    </source>
</evidence>
<evidence type="ECO:0000313" key="6">
    <source>
        <dbReference type="EMBL" id="CAF1410854.1"/>
    </source>
</evidence>
<reference evidence="6" key="1">
    <citation type="submission" date="2021-02" db="EMBL/GenBank/DDBJ databases">
        <authorList>
            <person name="Nowell W R."/>
        </authorList>
    </citation>
    <scope>NUCLEOTIDE SEQUENCE</scope>
</reference>
<evidence type="ECO:0000256" key="4">
    <source>
        <dbReference type="ARBA" id="ARBA00023136"/>
    </source>
</evidence>